<feature type="region of interest" description="Disordered" evidence="1">
    <location>
        <begin position="194"/>
        <end position="214"/>
    </location>
</feature>
<sequence length="588" mass="67084">MIALADLTLTTFQKSTRLPHKQRLRQNFDNIVKYSPDDLPPKADLRQEMTAIEDQSQIGSCSANALAGAYEYLIKKHTGRNEDVSRLFVYYNSRAQNNPSAWISDTGCSMTDAIEALDEHGACRESQWPYDISKVNQRPPSFTYEEAKHFTIDEALQINIDLYEMKSCIAQGYPFAFGIRLFKSFDKARENGIVPVPSSSETSRRSHGSNKSNLSTISKRIASSGRKALLPQQMDSDKLKQLMIEKIRNDKDIQHSISNIVTQEKNGVHDDDDIGKYADAIGNVLLGPILEMIEQCVKSLEQRMDDLERYNRTWCVRLLGVPEKTNEDTTAIFVNTVNQHLDNVSISNNDIENSHRIGKRSDDKNRPIIVRFYSRPLRLKVLRASSSLKRKKLSMAIVEDLTQKNLRLFYDERNKLQDRRESTCLLLNANSIMAEVDTDVCLSNVRNVVKLDLLTLIVSQKNPVIVVIVETWLNSSVSINDLEITGYQLPYRKDRKGGTSGYGGLLVYVRNDVIANRFEQLETDQFETMYMNIKLNRGKTVFLAACYRPKWVNMCGFTEHIDDVINEVRSSTKYSFNEMLILGDFNGH</sequence>
<feature type="non-terminal residue" evidence="4">
    <location>
        <position position="1"/>
    </location>
</feature>
<dbReference type="Pfam" id="PF00112">
    <property type="entry name" value="Peptidase_C1"/>
    <property type="match status" value="1"/>
</dbReference>
<dbReference type="EMBL" id="CAJNOK010009270">
    <property type="protein sequence ID" value="CAF1085267.1"/>
    <property type="molecule type" value="Genomic_DNA"/>
</dbReference>
<evidence type="ECO:0000256" key="1">
    <source>
        <dbReference type="SAM" id="MobiDB-lite"/>
    </source>
</evidence>
<dbReference type="InterPro" id="IPR038765">
    <property type="entry name" value="Papain-like_cys_pep_sf"/>
</dbReference>
<dbReference type="SUPFAM" id="SSF54001">
    <property type="entry name" value="Cysteine proteinases"/>
    <property type="match status" value="1"/>
</dbReference>
<accession>A0A8S2KFN3</accession>
<evidence type="ECO:0000259" key="2">
    <source>
        <dbReference type="Pfam" id="PF00112"/>
    </source>
</evidence>
<dbReference type="Gene3D" id="3.60.10.10">
    <property type="entry name" value="Endonuclease/exonuclease/phosphatase"/>
    <property type="match status" value="1"/>
</dbReference>
<evidence type="ECO:0000313" key="4">
    <source>
        <dbReference type="EMBL" id="CAF3847828.1"/>
    </source>
</evidence>
<dbReference type="SUPFAM" id="SSF56219">
    <property type="entry name" value="DNase I-like"/>
    <property type="match status" value="1"/>
</dbReference>
<dbReference type="Gene3D" id="3.30.70.1820">
    <property type="entry name" value="L1 transposable element, RRM domain"/>
    <property type="match status" value="1"/>
</dbReference>
<dbReference type="AlphaFoldDB" id="A0A8S2KFN3"/>
<feature type="domain" description="Peptidase C1A papain C-terminal" evidence="2">
    <location>
        <begin position="39"/>
        <end position="186"/>
    </location>
</feature>
<dbReference type="GO" id="GO:0006508">
    <property type="term" value="P:proteolysis"/>
    <property type="evidence" value="ECO:0007669"/>
    <property type="project" value="InterPro"/>
</dbReference>
<dbReference type="Proteomes" id="UP000677228">
    <property type="component" value="Unassembled WGS sequence"/>
</dbReference>
<dbReference type="EMBL" id="CAJOBA010009289">
    <property type="protein sequence ID" value="CAF3847828.1"/>
    <property type="molecule type" value="Genomic_DNA"/>
</dbReference>
<proteinExistence type="predicted"/>
<dbReference type="PANTHER" id="PTHR11505">
    <property type="entry name" value="L1 TRANSPOSABLE ELEMENT-RELATED"/>
    <property type="match status" value="1"/>
</dbReference>
<dbReference type="Gene3D" id="3.90.70.10">
    <property type="entry name" value="Cysteine proteinases"/>
    <property type="match status" value="1"/>
</dbReference>
<evidence type="ECO:0000313" key="3">
    <source>
        <dbReference type="EMBL" id="CAF1085267.1"/>
    </source>
</evidence>
<gene>
    <name evidence="3" type="ORF">OVA965_LOCUS18566</name>
    <name evidence="4" type="ORF">TMI583_LOCUS18581</name>
</gene>
<organism evidence="4 5">
    <name type="scientific">Didymodactylos carnosus</name>
    <dbReference type="NCBI Taxonomy" id="1234261"/>
    <lineage>
        <taxon>Eukaryota</taxon>
        <taxon>Metazoa</taxon>
        <taxon>Spiralia</taxon>
        <taxon>Gnathifera</taxon>
        <taxon>Rotifera</taxon>
        <taxon>Eurotatoria</taxon>
        <taxon>Bdelloidea</taxon>
        <taxon>Philodinida</taxon>
        <taxon>Philodinidae</taxon>
        <taxon>Didymodactylos</taxon>
    </lineage>
</organism>
<name>A0A8S2KFN3_9BILA</name>
<reference evidence="4" key="1">
    <citation type="submission" date="2021-02" db="EMBL/GenBank/DDBJ databases">
        <authorList>
            <person name="Nowell W R."/>
        </authorList>
    </citation>
    <scope>NUCLEOTIDE SEQUENCE</scope>
</reference>
<dbReference type="Proteomes" id="UP000682733">
    <property type="component" value="Unassembled WGS sequence"/>
</dbReference>
<evidence type="ECO:0000313" key="5">
    <source>
        <dbReference type="Proteomes" id="UP000682733"/>
    </source>
</evidence>
<dbReference type="InterPro" id="IPR000668">
    <property type="entry name" value="Peptidase_C1A_C"/>
</dbReference>
<dbReference type="InterPro" id="IPR036691">
    <property type="entry name" value="Endo/exonu/phosph_ase_sf"/>
</dbReference>
<dbReference type="InterPro" id="IPR004244">
    <property type="entry name" value="Transposase_22"/>
</dbReference>
<comment type="caution">
    <text evidence="4">The sequence shown here is derived from an EMBL/GenBank/DDBJ whole genome shotgun (WGS) entry which is preliminary data.</text>
</comment>
<dbReference type="GO" id="GO:0008234">
    <property type="term" value="F:cysteine-type peptidase activity"/>
    <property type="evidence" value="ECO:0007669"/>
    <property type="project" value="InterPro"/>
</dbReference>
<protein>
    <recommendedName>
        <fullName evidence="2">Peptidase C1A papain C-terminal domain-containing protein</fullName>
    </recommendedName>
</protein>